<organism evidence="2 3">
    <name type="scientific">Nocardioides gansuensis</name>
    <dbReference type="NCBI Taxonomy" id="2138300"/>
    <lineage>
        <taxon>Bacteria</taxon>
        <taxon>Bacillati</taxon>
        <taxon>Actinomycetota</taxon>
        <taxon>Actinomycetes</taxon>
        <taxon>Propionibacteriales</taxon>
        <taxon>Nocardioidaceae</taxon>
        <taxon>Nocardioides</taxon>
    </lineage>
</organism>
<dbReference type="InterPro" id="IPR021522">
    <property type="entry name" value="MctB"/>
</dbReference>
<evidence type="ECO:0000313" key="3">
    <source>
        <dbReference type="Proteomes" id="UP000246018"/>
    </source>
</evidence>
<sequence length="316" mass="31468">MGRRPRHHRHPAPRHPPGKLPVITFRHHLTSLVAVFLALAVGIALGGGLLHEQVASGDADPEAAGAPQADPRGAYADGFAAAVAPTLLSGRLAERSVALVTLPGADENVVTALSEQVAAAGGSVTARFSLTDTWTTPEQKSLVDTLGSQLMTQQPEGSVAAEATTYDRVGELLGDAVATTEESATELNGKSRAVLDSLAGGELLTAPEEVAKRAPLVLLVLGEPPAAEGGDAILGGLVTGLARAARGVVVAGTTADGGDGQLGRLRGDPVAAQVATVDGIDTAAGRTATVLAVARSHDADGGAFGASGADGAAPLG</sequence>
<protein>
    <recommendedName>
        <fullName evidence="4">Copper transporter</fullName>
    </recommendedName>
</protein>
<dbReference type="GO" id="GO:0016020">
    <property type="term" value="C:membrane"/>
    <property type="evidence" value="ECO:0007669"/>
    <property type="project" value="InterPro"/>
</dbReference>
<evidence type="ECO:0000256" key="1">
    <source>
        <dbReference type="SAM" id="Phobius"/>
    </source>
</evidence>
<reference evidence="2 3" key="1">
    <citation type="submission" date="2018-04" db="EMBL/GenBank/DDBJ databases">
        <title>Genome of Nocardioides gansuensis WSJ-1.</title>
        <authorList>
            <person name="Wu S."/>
            <person name="Wang G."/>
        </authorList>
    </citation>
    <scope>NUCLEOTIDE SEQUENCE [LARGE SCALE GENOMIC DNA]</scope>
    <source>
        <strain evidence="2 3">WSJ-1</strain>
    </source>
</reference>
<evidence type="ECO:0000313" key="2">
    <source>
        <dbReference type="EMBL" id="PVG80833.1"/>
    </source>
</evidence>
<keyword evidence="3" id="KW-1185">Reference proteome</keyword>
<accession>A0A2T8F554</accession>
<dbReference type="Pfam" id="PF11382">
    <property type="entry name" value="MctB"/>
    <property type="match status" value="1"/>
</dbReference>
<keyword evidence="1" id="KW-0472">Membrane</keyword>
<dbReference type="OrthoDB" id="3782068at2"/>
<evidence type="ECO:0008006" key="4">
    <source>
        <dbReference type="Google" id="ProtNLM"/>
    </source>
</evidence>
<proteinExistence type="predicted"/>
<dbReference type="EMBL" id="QDGZ01000012">
    <property type="protein sequence ID" value="PVG80833.1"/>
    <property type="molecule type" value="Genomic_DNA"/>
</dbReference>
<name>A0A2T8F554_9ACTN</name>
<dbReference type="AlphaFoldDB" id="A0A2T8F554"/>
<dbReference type="GO" id="GO:0055070">
    <property type="term" value="P:copper ion homeostasis"/>
    <property type="evidence" value="ECO:0007669"/>
    <property type="project" value="InterPro"/>
</dbReference>
<gene>
    <name evidence="2" type="ORF">DDE18_20800</name>
</gene>
<dbReference type="Proteomes" id="UP000246018">
    <property type="component" value="Unassembled WGS sequence"/>
</dbReference>
<comment type="caution">
    <text evidence="2">The sequence shown here is derived from an EMBL/GenBank/DDBJ whole genome shotgun (WGS) entry which is preliminary data.</text>
</comment>
<keyword evidence="1" id="KW-0812">Transmembrane</keyword>
<keyword evidence="1" id="KW-1133">Transmembrane helix</keyword>
<feature type="transmembrane region" description="Helical" evidence="1">
    <location>
        <begin position="29"/>
        <end position="50"/>
    </location>
</feature>